<organism evidence="2">
    <name type="scientific">Thermorudis sp</name>
    <dbReference type="NCBI Taxonomy" id="1969470"/>
    <lineage>
        <taxon>Bacteria</taxon>
        <taxon>Pseudomonadati</taxon>
        <taxon>Thermomicrobiota</taxon>
        <taxon>Thermomicrobia</taxon>
        <taxon>Thermomicrobia incertae sedis</taxon>
        <taxon>Thermorudis</taxon>
    </lineage>
</organism>
<dbReference type="EMBL" id="DSID01000343">
    <property type="protein sequence ID" value="HEX70469.1"/>
    <property type="molecule type" value="Genomic_DNA"/>
</dbReference>
<dbReference type="Pfam" id="PF00144">
    <property type="entry name" value="Beta-lactamase"/>
    <property type="match status" value="1"/>
</dbReference>
<comment type="caution">
    <text evidence="2">The sequence shown here is derived from an EMBL/GenBank/DDBJ whole genome shotgun (WGS) entry which is preliminary data.</text>
</comment>
<dbReference type="AlphaFoldDB" id="A0A7C2W843"/>
<evidence type="ECO:0000313" key="2">
    <source>
        <dbReference type="EMBL" id="HEX70469.1"/>
    </source>
</evidence>
<dbReference type="Gene3D" id="3.40.710.10">
    <property type="entry name" value="DD-peptidase/beta-lactamase superfamily"/>
    <property type="match status" value="1"/>
</dbReference>
<feature type="domain" description="Beta-lactamase-related" evidence="1">
    <location>
        <begin position="15"/>
        <end position="333"/>
    </location>
</feature>
<dbReference type="InterPro" id="IPR050491">
    <property type="entry name" value="AmpC-like"/>
</dbReference>
<name>A0A7C2W843_9BACT</name>
<keyword evidence="2" id="KW-0378">Hydrolase</keyword>
<proteinExistence type="predicted"/>
<sequence length="461" mass="50092">MAESAVFEELGVFVRDRLDTWKVPGLAVAVLHDGSTEERGFGVAHAETGCPVRPDTLFQIGSITKVFTATVVMQLVDEGKVDLDTPVVQYLPNLELADAEAQRAITLRHLLSHTSGIEGDYFADFGWGDDALAKYVANLCTLRQWTRPGQLWSYCNSGFNLAGRVIEVLLEKPYEQVVKERIFDPLGMSRSTFFAHEAITFPVSVGHSYDPVSGAGPQIARPYPIPRSSNPAGGIISTVGDLLRFAALHLDGGRIGDTQLLSPASVEAMQQPQVVAANFADAYGIGWAIRTPGGARIVEHGGSTNGFQAQLLLVPEQRFAVAVLTNSSRGTAAIRDIEEWALERYCGITIEQPAVVSVAPEQLERVAGLYRRPGVEQVVRVEHDGIAVESTVQHPLTGEQTKLPPIVAKPISLNEFLVTEGDYRGMRIDFIDGESGRPTFMRFGGRLAERVEGEEPGQTQG</sequence>
<dbReference type="GO" id="GO:0016787">
    <property type="term" value="F:hydrolase activity"/>
    <property type="evidence" value="ECO:0007669"/>
    <property type="project" value="UniProtKB-KW"/>
</dbReference>
<dbReference type="SUPFAM" id="SSF56601">
    <property type="entry name" value="beta-lactamase/transpeptidase-like"/>
    <property type="match status" value="1"/>
</dbReference>
<dbReference type="PANTHER" id="PTHR46825:SF9">
    <property type="entry name" value="BETA-LACTAMASE-RELATED DOMAIN-CONTAINING PROTEIN"/>
    <property type="match status" value="1"/>
</dbReference>
<dbReference type="InterPro" id="IPR001466">
    <property type="entry name" value="Beta-lactam-related"/>
</dbReference>
<dbReference type="InterPro" id="IPR012338">
    <property type="entry name" value="Beta-lactam/transpept-like"/>
</dbReference>
<gene>
    <name evidence="2" type="ORF">ENP13_04410</name>
</gene>
<protein>
    <submittedName>
        <fullName evidence="2">Class A beta-lactamase-related serine hydrolase</fullName>
    </submittedName>
</protein>
<reference evidence="2" key="1">
    <citation type="journal article" date="2020" name="mSystems">
        <title>Genome- and Community-Level Interaction Insights into Carbon Utilization and Element Cycling Functions of Hydrothermarchaeota in Hydrothermal Sediment.</title>
        <authorList>
            <person name="Zhou Z."/>
            <person name="Liu Y."/>
            <person name="Xu W."/>
            <person name="Pan J."/>
            <person name="Luo Z.H."/>
            <person name="Li M."/>
        </authorList>
    </citation>
    <scope>NUCLEOTIDE SEQUENCE [LARGE SCALE GENOMIC DNA]</scope>
    <source>
        <strain evidence="2">SpSt-192</strain>
    </source>
</reference>
<accession>A0A7C2W843</accession>
<dbReference type="PANTHER" id="PTHR46825">
    <property type="entry name" value="D-ALANYL-D-ALANINE-CARBOXYPEPTIDASE/ENDOPEPTIDASE AMPH"/>
    <property type="match status" value="1"/>
</dbReference>
<evidence type="ECO:0000259" key="1">
    <source>
        <dbReference type="Pfam" id="PF00144"/>
    </source>
</evidence>